<comment type="caution">
    <text evidence="2">The sequence shown here is derived from an EMBL/GenBank/DDBJ whole genome shotgun (WGS) entry which is preliminary data.</text>
</comment>
<keyword evidence="3" id="KW-1185">Reference proteome</keyword>
<evidence type="ECO:0000256" key="1">
    <source>
        <dbReference type="SAM" id="MobiDB-lite"/>
    </source>
</evidence>
<reference evidence="2 3" key="1">
    <citation type="submission" date="2014-01" db="EMBL/GenBank/DDBJ databases">
        <authorList>
            <person name="Dobos K."/>
            <person name="Lenaerts A."/>
            <person name="Ordway D."/>
            <person name="DeGroote M.A."/>
            <person name="Parker T."/>
            <person name="Sizemore C."/>
            <person name="Tallon L.J."/>
            <person name="Sadzewicz L.K."/>
            <person name="Sengamalay N."/>
            <person name="Fraser C.M."/>
            <person name="Hine E."/>
            <person name="Shefchek K.A."/>
            <person name="Das S.P."/>
            <person name="Tettelin H."/>
        </authorList>
    </citation>
    <scope>NUCLEOTIDE SEQUENCE [LARGE SCALE GENOMIC DNA]</scope>
    <source>
        <strain evidence="2 3">Harvey</strain>
    </source>
</reference>
<evidence type="ECO:0000313" key="2">
    <source>
        <dbReference type="EMBL" id="EUA89283.1"/>
    </source>
</evidence>
<dbReference type="Proteomes" id="UP000020681">
    <property type="component" value="Unassembled WGS sequence"/>
</dbReference>
<name>A0ABN0QX21_MYCUL</name>
<protein>
    <submittedName>
        <fullName evidence="2">Uncharacterized protein</fullName>
    </submittedName>
</protein>
<proteinExistence type="predicted"/>
<accession>A0ABN0QX21</accession>
<feature type="region of interest" description="Disordered" evidence="1">
    <location>
        <begin position="16"/>
        <end position="39"/>
    </location>
</feature>
<dbReference type="EMBL" id="JAOL01000124">
    <property type="protein sequence ID" value="EUA89283.1"/>
    <property type="molecule type" value="Genomic_DNA"/>
</dbReference>
<evidence type="ECO:0000313" key="3">
    <source>
        <dbReference type="Proteomes" id="UP000020681"/>
    </source>
</evidence>
<gene>
    <name evidence="2" type="ORF">I551_4253</name>
</gene>
<organism evidence="2 3">
    <name type="scientific">Mycobacterium ulcerans str. Harvey</name>
    <dbReference type="NCBI Taxonomy" id="1299332"/>
    <lineage>
        <taxon>Bacteria</taxon>
        <taxon>Bacillati</taxon>
        <taxon>Actinomycetota</taxon>
        <taxon>Actinomycetes</taxon>
        <taxon>Mycobacteriales</taxon>
        <taxon>Mycobacteriaceae</taxon>
        <taxon>Mycobacterium</taxon>
        <taxon>Mycobacterium ulcerans group</taxon>
    </lineage>
</organism>
<sequence length="39" mass="4341">MAKRLVQKRIHSLIRHHGTATARRTGCLANGHFGSSRSQ</sequence>